<feature type="non-terminal residue" evidence="1">
    <location>
        <position position="1"/>
    </location>
</feature>
<dbReference type="Proteomes" id="UP000789920">
    <property type="component" value="Unassembled WGS sequence"/>
</dbReference>
<gene>
    <name evidence="1" type="ORF">RPERSI_LOCUS14216</name>
</gene>
<protein>
    <submittedName>
        <fullName evidence="1">11781_t:CDS:1</fullName>
    </submittedName>
</protein>
<accession>A0ACA9QHH8</accession>
<reference evidence="1" key="1">
    <citation type="submission" date="2021-06" db="EMBL/GenBank/DDBJ databases">
        <authorList>
            <person name="Kallberg Y."/>
            <person name="Tangrot J."/>
            <person name="Rosling A."/>
        </authorList>
    </citation>
    <scope>NUCLEOTIDE SEQUENCE</scope>
    <source>
        <strain evidence="1">MA461A</strain>
    </source>
</reference>
<evidence type="ECO:0000313" key="2">
    <source>
        <dbReference type="Proteomes" id="UP000789920"/>
    </source>
</evidence>
<organism evidence="1 2">
    <name type="scientific">Racocetra persica</name>
    <dbReference type="NCBI Taxonomy" id="160502"/>
    <lineage>
        <taxon>Eukaryota</taxon>
        <taxon>Fungi</taxon>
        <taxon>Fungi incertae sedis</taxon>
        <taxon>Mucoromycota</taxon>
        <taxon>Glomeromycotina</taxon>
        <taxon>Glomeromycetes</taxon>
        <taxon>Diversisporales</taxon>
        <taxon>Gigasporaceae</taxon>
        <taxon>Racocetra</taxon>
    </lineage>
</organism>
<comment type="caution">
    <text evidence="1">The sequence shown here is derived from an EMBL/GenBank/DDBJ whole genome shotgun (WGS) entry which is preliminary data.</text>
</comment>
<proteinExistence type="predicted"/>
<name>A0ACA9QHH8_9GLOM</name>
<dbReference type="EMBL" id="CAJVQC010032509">
    <property type="protein sequence ID" value="CAG8751335.1"/>
    <property type="molecule type" value="Genomic_DNA"/>
</dbReference>
<sequence length="153" mass="18155">AMNIQTSRQTKNSPYSLVFGQNSLCYFSLLKEVKKQRINYEDKLPDNWFEPSEPQDAFDRQEIVESLLEAAALNMEEQQLLEHINEEVNKIVDREMNMDKEMDEVIDVNKELDEVIDVDKEIDEVVYVDKEMDEVIYVDKEMNEIVNMDIWIK</sequence>
<feature type="non-terminal residue" evidence="1">
    <location>
        <position position="153"/>
    </location>
</feature>
<keyword evidence="2" id="KW-1185">Reference proteome</keyword>
<evidence type="ECO:0000313" key="1">
    <source>
        <dbReference type="EMBL" id="CAG8751335.1"/>
    </source>
</evidence>